<protein>
    <submittedName>
        <fullName evidence="2">Alpha/beta hydrolase</fullName>
    </submittedName>
</protein>
<organism evidence="2 3">
    <name type="scientific">Agaribacillus aureus</name>
    <dbReference type="NCBI Taxonomy" id="3051825"/>
    <lineage>
        <taxon>Bacteria</taxon>
        <taxon>Pseudomonadati</taxon>
        <taxon>Bacteroidota</taxon>
        <taxon>Cytophagia</taxon>
        <taxon>Cytophagales</taxon>
        <taxon>Splendidivirgaceae</taxon>
        <taxon>Agaribacillus</taxon>
    </lineage>
</organism>
<dbReference type="Proteomes" id="UP001172083">
    <property type="component" value="Unassembled WGS sequence"/>
</dbReference>
<dbReference type="RefSeq" id="WP_346757795.1">
    <property type="nucleotide sequence ID" value="NZ_JAUJEB010000001.1"/>
</dbReference>
<dbReference type="Gene3D" id="3.40.50.1820">
    <property type="entry name" value="alpha/beta hydrolase"/>
    <property type="match status" value="1"/>
</dbReference>
<dbReference type="EMBL" id="JAUJEB010000001">
    <property type="protein sequence ID" value="MDN5212478.1"/>
    <property type="molecule type" value="Genomic_DNA"/>
</dbReference>
<dbReference type="Pfam" id="PF02230">
    <property type="entry name" value="Abhydrolase_2"/>
    <property type="match status" value="1"/>
</dbReference>
<dbReference type="InterPro" id="IPR029058">
    <property type="entry name" value="AB_hydrolase_fold"/>
</dbReference>
<feature type="domain" description="Phospholipase/carboxylesterase/thioesterase" evidence="1">
    <location>
        <begin position="27"/>
        <end position="210"/>
    </location>
</feature>
<dbReference type="GO" id="GO:0016787">
    <property type="term" value="F:hydrolase activity"/>
    <property type="evidence" value="ECO:0007669"/>
    <property type="project" value="UniProtKB-KW"/>
</dbReference>
<accession>A0ABT8L8B3</accession>
<dbReference type="InterPro" id="IPR003140">
    <property type="entry name" value="PLipase/COase/thioEstase"/>
</dbReference>
<keyword evidence="2" id="KW-0378">Hydrolase</keyword>
<sequence>MNEVHLNFQFKARYCQLGTINEQTEHVWFVCHGYGQLAESFIKNFEVLDDNKHCIIAPEGLSRFYLNGFVGRVGATWMTKEDRLTDIENYINYLNAIYEDAIGSRKDLHITLLGFSQGVATISRWANQEDLHFHRLVLWAGVIPPDLNVDLARRKLNQLEIFIVYGDMDPYIKQQQLNEQNKHIEDLRIDPTILVFEGLHVIDRKTLLKISTGSD</sequence>
<proteinExistence type="predicted"/>
<comment type="caution">
    <text evidence="2">The sequence shown here is derived from an EMBL/GenBank/DDBJ whole genome shotgun (WGS) entry which is preliminary data.</text>
</comment>
<keyword evidence="3" id="KW-1185">Reference proteome</keyword>
<reference evidence="2" key="1">
    <citation type="submission" date="2023-06" db="EMBL/GenBank/DDBJ databases">
        <title>Genomic of Agaribacillus aureum.</title>
        <authorList>
            <person name="Wang G."/>
        </authorList>
    </citation>
    <scope>NUCLEOTIDE SEQUENCE</scope>
    <source>
        <strain evidence="2">BMA12</strain>
    </source>
</reference>
<evidence type="ECO:0000313" key="3">
    <source>
        <dbReference type="Proteomes" id="UP001172083"/>
    </source>
</evidence>
<name>A0ABT8L8B3_9BACT</name>
<evidence type="ECO:0000259" key="1">
    <source>
        <dbReference type="Pfam" id="PF02230"/>
    </source>
</evidence>
<dbReference type="SUPFAM" id="SSF53474">
    <property type="entry name" value="alpha/beta-Hydrolases"/>
    <property type="match status" value="1"/>
</dbReference>
<evidence type="ECO:0000313" key="2">
    <source>
        <dbReference type="EMBL" id="MDN5212478.1"/>
    </source>
</evidence>
<gene>
    <name evidence="2" type="ORF">QQ020_10495</name>
</gene>